<dbReference type="EMBL" id="JAPFFF010000033">
    <property type="protein sequence ID" value="KAK8844339.1"/>
    <property type="molecule type" value="Genomic_DNA"/>
</dbReference>
<protein>
    <recommendedName>
        <fullName evidence="6">Protein kinase domain-containing protein</fullName>
    </recommendedName>
</protein>
<dbReference type="SMART" id="SM00671">
    <property type="entry name" value="SEL1"/>
    <property type="match status" value="5"/>
</dbReference>
<dbReference type="InterPro" id="IPR008271">
    <property type="entry name" value="Ser/Thr_kinase_AS"/>
</dbReference>
<dbReference type="Gene3D" id="1.10.510.10">
    <property type="entry name" value="Transferase(Phosphotransferase) domain 1"/>
    <property type="match status" value="1"/>
</dbReference>
<dbReference type="Pfam" id="PF00069">
    <property type="entry name" value="Pkinase"/>
    <property type="match status" value="1"/>
</dbReference>
<dbReference type="PROSITE" id="PS00107">
    <property type="entry name" value="PROTEIN_KINASE_ATP"/>
    <property type="match status" value="1"/>
</dbReference>
<accession>A0ABR2HD68</accession>
<evidence type="ECO:0000256" key="3">
    <source>
        <dbReference type="ARBA" id="ARBA00022840"/>
    </source>
</evidence>
<dbReference type="PRINTS" id="PR00109">
    <property type="entry name" value="TYRKINASE"/>
</dbReference>
<dbReference type="PANTHER" id="PTHR44329">
    <property type="entry name" value="SERINE/THREONINE-PROTEIN KINASE TNNI3K-RELATED"/>
    <property type="match status" value="1"/>
</dbReference>
<evidence type="ECO:0000259" key="6">
    <source>
        <dbReference type="PROSITE" id="PS50011"/>
    </source>
</evidence>
<dbReference type="CDD" id="cd13999">
    <property type="entry name" value="STKc_MAP3K-like"/>
    <property type="match status" value="1"/>
</dbReference>
<dbReference type="InterPro" id="IPR017441">
    <property type="entry name" value="Protein_kinase_ATP_BS"/>
</dbReference>
<dbReference type="Pfam" id="PF08238">
    <property type="entry name" value="Sel1"/>
    <property type="match status" value="5"/>
</dbReference>
<evidence type="ECO:0000256" key="5">
    <source>
        <dbReference type="SAM" id="Coils"/>
    </source>
</evidence>
<keyword evidence="2 4" id="KW-0547">Nucleotide-binding</keyword>
<evidence type="ECO:0000313" key="8">
    <source>
        <dbReference type="Proteomes" id="UP001470230"/>
    </source>
</evidence>
<feature type="domain" description="Protein kinase" evidence="6">
    <location>
        <begin position="19"/>
        <end position="296"/>
    </location>
</feature>
<dbReference type="PROSITE" id="PS50011">
    <property type="entry name" value="PROTEIN_KINASE_DOM"/>
    <property type="match status" value="1"/>
</dbReference>
<dbReference type="PROSITE" id="PS00108">
    <property type="entry name" value="PROTEIN_KINASE_ST"/>
    <property type="match status" value="1"/>
</dbReference>
<reference evidence="7 8" key="1">
    <citation type="submission" date="2024-04" db="EMBL/GenBank/DDBJ databases">
        <title>Tritrichomonas musculus Genome.</title>
        <authorList>
            <person name="Alves-Ferreira E."/>
            <person name="Grigg M."/>
            <person name="Lorenzi H."/>
            <person name="Galac M."/>
        </authorList>
    </citation>
    <scope>NUCLEOTIDE SEQUENCE [LARGE SCALE GENOMIC DNA]</scope>
    <source>
        <strain evidence="7 8">EAF2021</strain>
    </source>
</reference>
<sequence length="593" mass="67798">MNLESKELESLFFNTTDFKLRNQAIGEGTFGKVYMATQIKDNQRYAVKILKTEGGFNGHSQMLFMRESLILQKLKHPCIVEFKGINFQSFTDPSLLSPSIITEYLSHGSLKVILDNEKKSRADINWSPTKKYINLLGIARAMKYLHSHGVIHRDLKPENILTDENYYPHVCDFGLSRFFAQSISNSQKLTMTGQIGTPLYMAPELLEGEEHYGPGVDVYAFSMLAFEIVTCEVPFKELGNISPFSLGVKVTSGYRPRIPKGVTSKMASLLKRCWSQKAEERPSFDEIYEELSSDFSMLGEDVDEEEILDFIEMLDEQEQQKEAVSNTSNKELEKELKKLKKIIRENEERYQEEIRKLNESSQLSRDYFARGVCRLLSNNDEKNVLEGLQYLKFSSNEGNSHASFICGLLYENGQGIEKDFSKCIHYYKRSSSQGNTYGLVRIGLCYNFGYAVKQDYKKAIEYYQNGIELGNSYAMLFLGLRYKNGEGVKKDYSKAFEFCKKGSELGNLDAINWIGNFYENGIGVEKNYSKMLECYEKVAKLGDGCGLKNLGICYEKGLGVKKDYSKAIEYYEKSSEVGFEVAKILLRNLKKRI</sequence>
<dbReference type="Gene3D" id="1.25.40.10">
    <property type="entry name" value="Tetratricopeptide repeat domain"/>
    <property type="match status" value="2"/>
</dbReference>
<comment type="caution">
    <text evidence="7">The sequence shown here is derived from an EMBL/GenBank/DDBJ whole genome shotgun (WGS) entry which is preliminary data.</text>
</comment>
<keyword evidence="1" id="KW-0723">Serine/threonine-protein kinase</keyword>
<dbReference type="SUPFAM" id="SSF81901">
    <property type="entry name" value="HCP-like"/>
    <property type="match status" value="1"/>
</dbReference>
<keyword evidence="3 4" id="KW-0067">ATP-binding</keyword>
<gene>
    <name evidence="7" type="ORF">M9Y10_024553</name>
</gene>
<dbReference type="InterPro" id="IPR000719">
    <property type="entry name" value="Prot_kinase_dom"/>
</dbReference>
<dbReference type="SMART" id="SM00220">
    <property type="entry name" value="S_TKc"/>
    <property type="match status" value="1"/>
</dbReference>
<dbReference type="SUPFAM" id="SSF56112">
    <property type="entry name" value="Protein kinase-like (PK-like)"/>
    <property type="match status" value="1"/>
</dbReference>
<keyword evidence="8" id="KW-1185">Reference proteome</keyword>
<keyword evidence="1" id="KW-0808">Transferase</keyword>
<proteinExistence type="predicted"/>
<dbReference type="InterPro" id="IPR001245">
    <property type="entry name" value="Ser-Thr/Tyr_kinase_cat_dom"/>
</dbReference>
<organism evidence="7 8">
    <name type="scientific">Tritrichomonas musculus</name>
    <dbReference type="NCBI Taxonomy" id="1915356"/>
    <lineage>
        <taxon>Eukaryota</taxon>
        <taxon>Metamonada</taxon>
        <taxon>Parabasalia</taxon>
        <taxon>Tritrichomonadida</taxon>
        <taxon>Tritrichomonadidae</taxon>
        <taxon>Tritrichomonas</taxon>
    </lineage>
</organism>
<feature type="coiled-coil region" evidence="5">
    <location>
        <begin position="314"/>
        <end position="363"/>
    </location>
</feature>
<dbReference type="InterPro" id="IPR011009">
    <property type="entry name" value="Kinase-like_dom_sf"/>
</dbReference>
<dbReference type="InterPro" id="IPR011990">
    <property type="entry name" value="TPR-like_helical_dom_sf"/>
</dbReference>
<keyword evidence="1" id="KW-0418">Kinase</keyword>
<dbReference type="Proteomes" id="UP001470230">
    <property type="component" value="Unassembled WGS sequence"/>
</dbReference>
<evidence type="ECO:0000256" key="2">
    <source>
        <dbReference type="ARBA" id="ARBA00022741"/>
    </source>
</evidence>
<dbReference type="InterPro" id="IPR006597">
    <property type="entry name" value="Sel1-like"/>
</dbReference>
<name>A0ABR2HD68_9EUKA</name>
<evidence type="ECO:0000313" key="7">
    <source>
        <dbReference type="EMBL" id="KAK8844339.1"/>
    </source>
</evidence>
<evidence type="ECO:0000256" key="1">
    <source>
        <dbReference type="ARBA" id="ARBA00022527"/>
    </source>
</evidence>
<dbReference type="PANTHER" id="PTHR44329:SF214">
    <property type="entry name" value="PROTEIN KINASE DOMAIN-CONTAINING PROTEIN"/>
    <property type="match status" value="1"/>
</dbReference>
<evidence type="ECO:0000256" key="4">
    <source>
        <dbReference type="PROSITE-ProRule" id="PRU10141"/>
    </source>
</evidence>
<dbReference type="InterPro" id="IPR051681">
    <property type="entry name" value="Ser/Thr_Kinases-Pseudokinases"/>
</dbReference>
<keyword evidence="5" id="KW-0175">Coiled coil</keyword>
<feature type="binding site" evidence="4">
    <location>
        <position position="48"/>
    </location>
    <ligand>
        <name>ATP</name>
        <dbReference type="ChEBI" id="CHEBI:30616"/>
    </ligand>
</feature>